<protein>
    <submittedName>
        <fullName evidence="4">Uncharacterized protein</fullName>
    </submittedName>
</protein>
<name>A0A7S1GNF4_CYCTE</name>
<gene>
    <name evidence="4" type="ORF">CTEN0397_LOCUS10683</name>
</gene>
<feature type="transmembrane region" description="Helical" evidence="2">
    <location>
        <begin position="110"/>
        <end position="130"/>
    </location>
</feature>
<keyword evidence="2" id="KW-0472">Membrane</keyword>
<keyword evidence="3" id="KW-0732">Signal</keyword>
<organism evidence="4">
    <name type="scientific">Cyclophora tenuis</name>
    <name type="common">Marine diatom</name>
    <dbReference type="NCBI Taxonomy" id="216820"/>
    <lineage>
        <taxon>Eukaryota</taxon>
        <taxon>Sar</taxon>
        <taxon>Stramenopiles</taxon>
        <taxon>Ochrophyta</taxon>
        <taxon>Bacillariophyta</taxon>
        <taxon>Fragilariophyceae</taxon>
        <taxon>Fragilariophycidae</taxon>
        <taxon>Cyclophorales</taxon>
        <taxon>Cyclophoraceae</taxon>
        <taxon>Cyclophora</taxon>
    </lineage>
</organism>
<dbReference type="AlphaFoldDB" id="A0A7S1GNF4"/>
<proteinExistence type="predicted"/>
<evidence type="ECO:0000256" key="2">
    <source>
        <dbReference type="SAM" id="Phobius"/>
    </source>
</evidence>
<dbReference type="EMBL" id="HBFW01016684">
    <property type="protein sequence ID" value="CAD8939620.1"/>
    <property type="molecule type" value="Transcribed_RNA"/>
</dbReference>
<reference evidence="4" key="1">
    <citation type="submission" date="2021-01" db="EMBL/GenBank/DDBJ databases">
        <authorList>
            <person name="Corre E."/>
            <person name="Pelletier E."/>
            <person name="Niang G."/>
            <person name="Scheremetjew M."/>
            <person name="Finn R."/>
            <person name="Kale V."/>
            <person name="Holt S."/>
            <person name="Cochrane G."/>
            <person name="Meng A."/>
            <person name="Brown T."/>
            <person name="Cohen L."/>
        </authorList>
    </citation>
    <scope>NUCLEOTIDE SEQUENCE</scope>
    <source>
        <strain evidence="4">ECT3854</strain>
    </source>
</reference>
<evidence type="ECO:0000256" key="1">
    <source>
        <dbReference type="SAM" id="MobiDB-lite"/>
    </source>
</evidence>
<keyword evidence="2" id="KW-1133">Transmembrane helix</keyword>
<accession>A0A7S1GNF4</accession>
<sequence>MMYCFLVLLFALIAVSSAFAPPPPPSKAWGTTIITKKVETRQFMFSAGEDEEGEAPKALEQDNGEDTPLVEPEKPVMKMVAKDMNTGEMKQLNFVDPDMAANTNPLTMNWWAYLFFFPFVLLANDFLHFLPKDGFLSFLDRL</sequence>
<feature type="region of interest" description="Disordered" evidence="1">
    <location>
        <begin position="46"/>
        <end position="70"/>
    </location>
</feature>
<keyword evidence="2" id="KW-0812">Transmembrane</keyword>
<feature type="signal peptide" evidence="3">
    <location>
        <begin position="1"/>
        <end position="18"/>
    </location>
</feature>
<feature type="chain" id="PRO_5031259103" evidence="3">
    <location>
        <begin position="19"/>
        <end position="142"/>
    </location>
</feature>
<evidence type="ECO:0000256" key="3">
    <source>
        <dbReference type="SAM" id="SignalP"/>
    </source>
</evidence>
<evidence type="ECO:0000313" key="4">
    <source>
        <dbReference type="EMBL" id="CAD8939620.1"/>
    </source>
</evidence>